<keyword evidence="1" id="KW-0472">Membrane</keyword>
<dbReference type="OrthoDB" id="9813903at2"/>
<evidence type="ECO:0000256" key="1">
    <source>
        <dbReference type="SAM" id="Phobius"/>
    </source>
</evidence>
<dbReference type="STRING" id="82633.GCA_000974605_00275"/>
<dbReference type="InterPro" id="IPR043128">
    <property type="entry name" value="Rev_trsase/Diguanyl_cyclase"/>
</dbReference>
<protein>
    <submittedName>
        <fullName evidence="4">GGDEF-domain containing protein</fullName>
    </submittedName>
</protein>
<dbReference type="Gene3D" id="3.20.20.450">
    <property type="entry name" value="EAL domain"/>
    <property type="match status" value="1"/>
</dbReference>
<dbReference type="Proteomes" id="UP000234341">
    <property type="component" value="Unassembled WGS sequence"/>
</dbReference>
<evidence type="ECO:0000313" key="4">
    <source>
        <dbReference type="EMBL" id="PLQ00899.1"/>
    </source>
</evidence>
<dbReference type="PANTHER" id="PTHR33121:SF70">
    <property type="entry name" value="SIGNALING PROTEIN YKOW"/>
    <property type="match status" value="1"/>
</dbReference>
<dbReference type="SMART" id="SM00267">
    <property type="entry name" value="GGDEF"/>
    <property type="match status" value="1"/>
</dbReference>
<dbReference type="Gene3D" id="3.30.70.270">
    <property type="match status" value="1"/>
</dbReference>
<dbReference type="PANTHER" id="PTHR33121">
    <property type="entry name" value="CYCLIC DI-GMP PHOSPHODIESTERASE PDEF"/>
    <property type="match status" value="1"/>
</dbReference>
<accession>A0A2N5CF88</accession>
<comment type="caution">
    <text evidence="4">The sequence shown here is derived from an EMBL/GenBank/DDBJ whole genome shotgun (WGS) entry which is preliminary data.</text>
</comment>
<sequence>MIATNTLLLLLAAALGVVAARGLRAAKPEGEPGRTAVRSLAWSAALLSQFTTGMPLWVAVASGTLTAANRGADVAATFAATLAASLAASHLIAPAWHWMRQGGRGWQVAIVTAMLAGAGLVAVAGARLGGACGGLSMSPRDCLDVAGLHGSAWLAGGLMLLCSALYAMHRIQSRKWAGVYAEGALADDVSGVSDEFPAAGRAGEPRLVRRGHGRLAGLTVRASGRDQPPVGEYSVSNEDLPDRTAFARWLDQTIAHARLSETACAVLLIHIADFREVDEVFEVRADDILAQDAGALAQAALEPHHFLARLARDEFAVGVPELVQHNRAHDLGARVLGSLSEFVAARGLQMQIGVNIGIAIYPRDAATSESLMQAARVSLTEARESGSNQMRVFNSAAGERARRMRVIRRDLWPAIQDDALSLMYQPKYDVKSRGVVGAEALCRWRHPTLGPVNPAEFIMVAEQSGQIDKLDDWVIATVCAQVRAWQDAGLPTVPVAINVSGLRFASRNFPQYLLEQIHQHDIPPSAITLEITETAAMKDIGKSMETLAELQSLGIHVALDDFGSGYSSLGYLKRLRVGTLKIDRTLIGGLDADPQGRAIVGSMVALAHELRMKVVAEGVESASQLDILHGMGCDEVQGYLMAVPLDAPAFAEQLHGAQPLRG</sequence>
<dbReference type="GO" id="GO:0071111">
    <property type="term" value="F:cyclic-guanylate-specific phosphodiesterase activity"/>
    <property type="evidence" value="ECO:0007669"/>
    <property type="project" value="InterPro"/>
</dbReference>
<dbReference type="PROSITE" id="PS50883">
    <property type="entry name" value="EAL"/>
    <property type="match status" value="1"/>
</dbReference>
<dbReference type="SUPFAM" id="SSF141868">
    <property type="entry name" value="EAL domain-like"/>
    <property type="match status" value="1"/>
</dbReference>
<feature type="domain" description="EAL" evidence="2">
    <location>
        <begin position="404"/>
        <end position="658"/>
    </location>
</feature>
<proteinExistence type="predicted"/>
<dbReference type="Pfam" id="PF00563">
    <property type="entry name" value="EAL"/>
    <property type="match status" value="1"/>
</dbReference>
<evidence type="ECO:0000313" key="5">
    <source>
        <dbReference type="Proteomes" id="UP000234341"/>
    </source>
</evidence>
<feature type="transmembrane region" description="Helical" evidence="1">
    <location>
        <begin position="74"/>
        <end position="93"/>
    </location>
</feature>
<dbReference type="InterPro" id="IPR001633">
    <property type="entry name" value="EAL_dom"/>
</dbReference>
<dbReference type="InterPro" id="IPR029787">
    <property type="entry name" value="Nucleotide_cyclase"/>
</dbReference>
<keyword evidence="1" id="KW-1133">Transmembrane helix</keyword>
<feature type="transmembrane region" description="Helical" evidence="1">
    <location>
        <begin position="105"/>
        <end position="126"/>
    </location>
</feature>
<evidence type="ECO:0000259" key="2">
    <source>
        <dbReference type="PROSITE" id="PS50883"/>
    </source>
</evidence>
<feature type="transmembrane region" description="Helical" evidence="1">
    <location>
        <begin position="146"/>
        <end position="167"/>
    </location>
</feature>
<name>A0A2N5CF88_9BURK</name>
<organism evidence="4 5">
    <name type="scientific">Cupriavidus pauculus</name>
    <dbReference type="NCBI Taxonomy" id="82633"/>
    <lineage>
        <taxon>Bacteria</taxon>
        <taxon>Pseudomonadati</taxon>
        <taxon>Pseudomonadota</taxon>
        <taxon>Betaproteobacteria</taxon>
        <taxon>Burkholderiales</taxon>
        <taxon>Burkholderiaceae</taxon>
        <taxon>Cupriavidus</taxon>
    </lineage>
</organism>
<feature type="domain" description="GGDEF" evidence="3">
    <location>
        <begin position="262"/>
        <end position="395"/>
    </location>
</feature>
<dbReference type="NCBIfam" id="TIGR00254">
    <property type="entry name" value="GGDEF"/>
    <property type="match status" value="1"/>
</dbReference>
<gene>
    <name evidence="4" type="ORF">CYJ10_10795</name>
</gene>
<dbReference type="Pfam" id="PF00990">
    <property type="entry name" value="GGDEF"/>
    <property type="match status" value="1"/>
</dbReference>
<dbReference type="InterPro" id="IPR000160">
    <property type="entry name" value="GGDEF_dom"/>
</dbReference>
<reference evidence="4 5" key="1">
    <citation type="submission" date="2017-12" db="EMBL/GenBank/DDBJ databases">
        <title>Genome sequence of the active heterotrophic nitrifier-denitrifier, Cupriavidus pauculus UM1.</title>
        <authorList>
            <person name="Putonti C."/>
            <person name="Castignetti D."/>
        </authorList>
    </citation>
    <scope>NUCLEOTIDE SEQUENCE [LARGE SCALE GENOMIC DNA]</scope>
    <source>
        <strain evidence="4 5">UM1</strain>
    </source>
</reference>
<dbReference type="InterPro" id="IPR050706">
    <property type="entry name" value="Cyclic-di-GMP_PDE-like"/>
</dbReference>
<keyword evidence="1" id="KW-0812">Transmembrane</keyword>
<dbReference type="EMBL" id="PJRP01000003">
    <property type="protein sequence ID" value="PLQ00899.1"/>
    <property type="molecule type" value="Genomic_DNA"/>
</dbReference>
<dbReference type="SUPFAM" id="SSF55073">
    <property type="entry name" value="Nucleotide cyclase"/>
    <property type="match status" value="1"/>
</dbReference>
<dbReference type="PROSITE" id="PS50887">
    <property type="entry name" value="GGDEF"/>
    <property type="match status" value="1"/>
</dbReference>
<dbReference type="InterPro" id="IPR035919">
    <property type="entry name" value="EAL_sf"/>
</dbReference>
<dbReference type="RefSeq" id="WP_101681463.1">
    <property type="nucleotide sequence ID" value="NZ_PJRP01000003.1"/>
</dbReference>
<dbReference type="AlphaFoldDB" id="A0A2N5CF88"/>
<dbReference type="CDD" id="cd01948">
    <property type="entry name" value="EAL"/>
    <property type="match status" value="1"/>
</dbReference>
<evidence type="ECO:0000259" key="3">
    <source>
        <dbReference type="PROSITE" id="PS50887"/>
    </source>
</evidence>
<dbReference type="SMART" id="SM00052">
    <property type="entry name" value="EAL"/>
    <property type="match status" value="1"/>
</dbReference>
<dbReference type="CDD" id="cd01949">
    <property type="entry name" value="GGDEF"/>
    <property type="match status" value="1"/>
</dbReference>